<proteinExistence type="predicted"/>
<dbReference type="AlphaFoldDB" id="A0A516PXA0"/>
<name>A0A516PXA0_9ACTN</name>
<dbReference type="PANTHER" id="PTHR10151:SF120">
    <property type="entry name" value="BIS(5'-ADENOSYL)-TRIPHOSPHATASE"/>
    <property type="match status" value="1"/>
</dbReference>
<keyword evidence="2" id="KW-1185">Reference proteome</keyword>
<dbReference type="InterPro" id="IPR002591">
    <property type="entry name" value="Phosphodiest/P_Trfase"/>
</dbReference>
<dbReference type="Gene3D" id="3.40.720.10">
    <property type="entry name" value="Alkaline Phosphatase, subunit A"/>
    <property type="match status" value="2"/>
</dbReference>
<accession>A0A516PXA0</accession>
<evidence type="ECO:0000313" key="1">
    <source>
        <dbReference type="EMBL" id="QDP95796.1"/>
    </source>
</evidence>
<evidence type="ECO:0008006" key="3">
    <source>
        <dbReference type="Google" id="ProtNLM"/>
    </source>
</evidence>
<reference evidence="1 2" key="1">
    <citation type="submission" date="2019-07" db="EMBL/GenBank/DDBJ databases">
        <title>Microlunatus dokdonensis sp. nov. isolated from the rhizospheric soil of the wild plant Elymus tsukushiensis.</title>
        <authorList>
            <person name="Ghim S.-Y."/>
            <person name="Hwang Y.-J."/>
            <person name="Son J.-S."/>
            <person name="Shin J.-H."/>
        </authorList>
    </citation>
    <scope>NUCLEOTIDE SEQUENCE [LARGE SCALE GENOMIC DNA]</scope>
    <source>
        <strain evidence="1 2">KUDC0627</strain>
    </source>
</reference>
<dbReference type="OrthoDB" id="1956004at2"/>
<evidence type="ECO:0000313" key="2">
    <source>
        <dbReference type="Proteomes" id="UP000319263"/>
    </source>
</evidence>
<dbReference type="Pfam" id="PF01663">
    <property type="entry name" value="Phosphodiest"/>
    <property type="match status" value="2"/>
</dbReference>
<dbReference type="PANTHER" id="PTHR10151">
    <property type="entry name" value="ECTONUCLEOTIDE PYROPHOSPHATASE/PHOSPHODIESTERASE"/>
    <property type="match status" value="1"/>
</dbReference>
<dbReference type="GO" id="GO:0016787">
    <property type="term" value="F:hydrolase activity"/>
    <property type="evidence" value="ECO:0007669"/>
    <property type="project" value="UniProtKB-ARBA"/>
</dbReference>
<dbReference type="RefSeq" id="WP_143985763.1">
    <property type="nucleotide sequence ID" value="NZ_CP041692.1"/>
</dbReference>
<organism evidence="1 2">
    <name type="scientific">Microlunatus elymi</name>
    <dbReference type="NCBI Taxonomy" id="2596828"/>
    <lineage>
        <taxon>Bacteria</taxon>
        <taxon>Bacillati</taxon>
        <taxon>Actinomycetota</taxon>
        <taxon>Actinomycetes</taxon>
        <taxon>Propionibacteriales</taxon>
        <taxon>Propionibacteriaceae</taxon>
        <taxon>Microlunatus</taxon>
    </lineage>
</organism>
<dbReference type="InterPro" id="IPR017850">
    <property type="entry name" value="Alkaline_phosphatase_core_sf"/>
</dbReference>
<gene>
    <name evidence="1" type="ORF">FOE78_07695</name>
</gene>
<sequence length="286" mass="31428">MTQRKPYALIIGWDGVRHDRLSALELPALQAVADTGFLQGTTMPEESQAKTSTAPGWSTNLTGVWPTKHGITDNEPMPNNFGLYPHLLQRFLDAKPDGNTLACVCAAMLGSTKGPGPILAGGVSTLIFHDVRTHPLGPLGRDPLVFEDARRQLAERDYDLSFVYFAGTDKTAHLSGTLGKDYRDAIVQEDRWTGELINTIRQRPNFAEEDWLVVITTDHGHWDEGGHGGNSWQERQSFIAMARLDGDLGFVPSEQLANVDLAPTVLTHLGVKVLPDWDLDGAPLQR</sequence>
<dbReference type="Proteomes" id="UP000319263">
    <property type="component" value="Chromosome"/>
</dbReference>
<dbReference type="SUPFAM" id="SSF53649">
    <property type="entry name" value="Alkaline phosphatase-like"/>
    <property type="match status" value="1"/>
</dbReference>
<protein>
    <recommendedName>
        <fullName evidence="3">Type I phosphodiesterase / nucleotide pyrophosphatase</fullName>
    </recommendedName>
</protein>
<dbReference type="KEGG" id="mik:FOE78_07695"/>
<dbReference type="EMBL" id="CP041692">
    <property type="protein sequence ID" value="QDP95796.1"/>
    <property type="molecule type" value="Genomic_DNA"/>
</dbReference>